<protein>
    <submittedName>
        <fullName evidence="1">Uncharacterized protein</fullName>
    </submittedName>
</protein>
<organism evidence="1 2">
    <name type="scientific">Trichoplax adhaerens</name>
    <name type="common">Trichoplax reptans</name>
    <dbReference type="NCBI Taxonomy" id="10228"/>
    <lineage>
        <taxon>Eukaryota</taxon>
        <taxon>Metazoa</taxon>
        <taxon>Placozoa</taxon>
        <taxon>Uniplacotomia</taxon>
        <taxon>Trichoplacea</taxon>
        <taxon>Trichoplacidae</taxon>
        <taxon>Trichoplax</taxon>
    </lineage>
</organism>
<keyword evidence="2" id="KW-1185">Reference proteome</keyword>
<dbReference type="GO" id="GO:0001650">
    <property type="term" value="C:fibrillar center"/>
    <property type="evidence" value="ECO:0000318"/>
    <property type="project" value="GO_Central"/>
</dbReference>
<dbReference type="GeneID" id="6752286"/>
<dbReference type="Proteomes" id="UP000009022">
    <property type="component" value="Unassembled WGS sequence"/>
</dbReference>
<dbReference type="AlphaFoldDB" id="B3RSK6"/>
<gene>
    <name evidence="1" type="ORF">TRIADDRAFT_54633</name>
</gene>
<accession>B3RSK6</accession>
<proteinExistence type="predicted"/>
<dbReference type="KEGG" id="tad:TRIADDRAFT_54633"/>
<dbReference type="InterPro" id="IPR038801">
    <property type="entry name" value="TAF1C"/>
</dbReference>
<dbReference type="STRING" id="10228.B3RSK6"/>
<evidence type="ECO:0000313" key="1">
    <source>
        <dbReference type="EMBL" id="EDV26527.1"/>
    </source>
</evidence>
<dbReference type="GO" id="GO:0001164">
    <property type="term" value="F:RNA polymerase I core promoter sequence-specific DNA binding"/>
    <property type="evidence" value="ECO:0000318"/>
    <property type="project" value="GO_Central"/>
</dbReference>
<dbReference type="CTD" id="6752286"/>
<dbReference type="InParanoid" id="B3RSK6"/>
<dbReference type="RefSeq" id="XP_002110523.1">
    <property type="nucleotide sequence ID" value="XM_002110487.1"/>
</dbReference>
<dbReference type="PANTHER" id="PTHR15319">
    <property type="entry name" value="TATA BOX-BINDING PROTEIN ASSOCIATED FACTOR RNA POLYMERASE I SUBUNIT C"/>
    <property type="match status" value="1"/>
</dbReference>
<evidence type="ECO:0000313" key="2">
    <source>
        <dbReference type="Proteomes" id="UP000009022"/>
    </source>
</evidence>
<dbReference type="OrthoDB" id="2382881at2759"/>
<reference evidence="1 2" key="1">
    <citation type="journal article" date="2008" name="Nature">
        <title>The Trichoplax genome and the nature of placozoans.</title>
        <authorList>
            <person name="Srivastava M."/>
            <person name="Begovic E."/>
            <person name="Chapman J."/>
            <person name="Putnam N.H."/>
            <person name="Hellsten U."/>
            <person name="Kawashima T."/>
            <person name="Kuo A."/>
            <person name="Mitros T."/>
            <person name="Salamov A."/>
            <person name="Carpenter M.L."/>
            <person name="Signorovitch A.Y."/>
            <person name="Moreno M.A."/>
            <person name="Kamm K."/>
            <person name="Grimwood J."/>
            <person name="Schmutz J."/>
            <person name="Shapiro H."/>
            <person name="Grigoriev I.V."/>
            <person name="Buss L.W."/>
            <person name="Schierwater B."/>
            <person name="Dellaporta S.L."/>
            <person name="Rokhsar D.S."/>
        </authorList>
    </citation>
    <scope>NUCLEOTIDE SEQUENCE [LARGE SCALE GENOMIC DNA]</scope>
    <source>
        <strain evidence="1 2">Grell-BS-1999</strain>
    </source>
</reference>
<dbReference type="EMBL" id="DS985243">
    <property type="protein sequence ID" value="EDV26527.1"/>
    <property type="molecule type" value="Genomic_DNA"/>
</dbReference>
<sequence>MSRKKQDLQASDRFPAANFSYSSRSRKSLSFVDYGESPAYLFKLSSCNDDRTTFGREAIIRKHHGNDSKLSLIASQPTLPLTMPNARIHENFGPISAITTNVQNQTNHGHTLSLSEAIVDLPLDLLEEYLGESLEIERKKSTENCFHGNCISYHPFDNSANKANVKANGILIYPSGKSHSILNAAMIKSELKDYHFANKLPFCSLKLSKKQSFAINGQIHEITPVIGNLVGVRADYNCALLKVKCHDIGNFLNNDDVKPLKRRSLFAIPTSHLLINEKFVAIQRHSRPFYHLLGTQQSLLLLDERFPSHPVLKWRHHLRSNPFCISTVQDIFSNQPDAATASTAPIVPLLDREDSCVGPPRSTELHWQISNYSEWPALINKGKLGLWLASDKRLDAPLIGMTTVSHDASEGGGLHVIQASIYSLSACGDIFYQTYATVERNRMLLGLEDYDKTCSLHFCQSVPETPDFIKQLCLDWSYQAEQIHKDLEHKQGGTVSYDYNLLSASDLRQCLIDTTATQDYLCPCCQRYPENIQSINSSHNFNLNSQQCSCGLTTDKSTVLFNAYKEGAILKSNGDTRNEASDLILVQNPKSFSDQFSKNIWSIWDINENIGRPSSGRQNLQSSDMVQSFQQREILSGSQTETLLNDPVINPSRTSQLPQSSTLNVSKTHFLLFLL</sequence>
<name>B3RSK6_TRIAD</name>
<dbReference type="HOGENOM" id="CLU_407323_0_0_1"/>
<dbReference type="PANTHER" id="PTHR15319:SF1">
    <property type="entry name" value="TATA BOX-BINDING PROTEIN-ASSOCIATED FACTOR RNA POLYMERASE I SUBUNIT C"/>
    <property type="match status" value="1"/>
</dbReference>